<dbReference type="Pfam" id="PF00436">
    <property type="entry name" value="SSB"/>
    <property type="match status" value="1"/>
</dbReference>
<dbReference type="CDD" id="cd04496">
    <property type="entry name" value="SSB_OBF"/>
    <property type="match status" value="1"/>
</dbReference>
<name>A0A9W6T104_CANBO</name>
<keyword evidence="2" id="KW-0496">Mitochondrion</keyword>
<dbReference type="SUPFAM" id="SSF50249">
    <property type="entry name" value="Nucleic acid-binding proteins"/>
    <property type="match status" value="1"/>
</dbReference>
<dbReference type="GO" id="GO:0006264">
    <property type="term" value="P:mitochondrial DNA replication"/>
    <property type="evidence" value="ECO:0007669"/>
    <property type="project" value="TreeGrafter"/>
</dbReference>
<evidence type="ECO:0000256" key="1">
    <source>
        <dbReference type="ARBA" id="ARBA00023125"/>
    </source>
</evidence>
<keyword evidence="1 2" id="KW-0238">DNA-binding</keyword>
<dbReference type="NCBIfam" id="TIGR00621">
    <property type="entry name" value="ssb"/>
    <property type="match status" value="1"/>
</dbReference>
<dbReference type="PROSITE" id="PS50935">
    <property type="entry name" value="SSB"/>
    <property type="match status" value="1"/>
</dbReference>
<dbReference type="AlphaFoldDB" id="A0A9W6T104"/>
<dbReference type="EMBL" id="BSXN01001108">
    <property type="protein sequence ID" value="GME71619.1"/>
    <property type="molecule type" value="Genomic_DNA"/>
</dbReference>
<dbReference type="PIRSF" id="PIRSF002070">
    <property type="entry name" value="SSB"/>
    <property type="match status" value="1"/>
</dbReference>
<comment type="subcellular location">
    <subcellularLocation>
        <location evidence="2">Mitochondrion</location>
    </subcellularLocation>
</comment>
<proteinExistence type="predicted"/>
<dbReference type="PANTHER" id="PTHR10302">
    <property type="entry name" value="SINGLE-STRANDED DNA-BINDING PROTEIN"/>
    <property type="match status" value="1"/>
</dbReference>
<gene>
    <name evidence="3" type="ORF">Cboi02_000328400</name>
</gene>
<comment type="caution">
    <text evidence="3">The sequence shown here is derived from an EMBL/GenBank/DDBJ whole genome shotgun (WGS) entry which is preliminary data.</text>
</comment>
<dbReference type="Gene3D" id="2.40.50.140">
    <property type="entry name" value="Nucleic acid-binding proteins"/>
    <property type="match status" value="1"/>
</dbReference>
<dbReference type="InterPro" id="IPR012340">
    <property type="entry name" value="NA-bd_OB-fold"/>
</dbReference>
<dbReference type="PANTHER" id="PTHR10302:SF0">
    <property type="entry name" value="SINGLE-STRANDED DNA-BINDING PROTEIN, MITOCHONDRIAL"/>
    <property type="match status" value="1"/>
</dbReference>
<organism evidence="3 4">
    <name type="scientific">Candida boidinii</name>
    <name type="common">Yeast</name>
    <dbReference type="NCBI Taxonomy" id="5477"/>
    <lineage>
        <taxon>Eukaryota</taxon>
        <taxon>Fungi</taxon>
        <taxon>Dikarya</taxon>
        <taxon>Ascomycota</taxon>
        <taxon>Saccharomycotina</taxon>
        <taxon>Pichiomycetes</taxon>
        <taxon>Pichiales</taxon>
        <taxon>Pichiaceae</taxon>
        <taxon>Ogataea</taxon>
        <taxon>Ogataea/Candida clade</taxon>
    </lineage>
</organism>
<dbReference type="Proteomes" id="UP001165120">
    <property type="component" value="Unassembled WGS sequence"/>
</dbReference>
<accession>A0A9W6T104</accession>
<dbReference type="InterPro" id="IPR011344">
    <property type="entry name" value="ssDNA-bd"/>
</dbReference>
<dbReference type="GO" id="GO:0042645">
    <property type="term" value="C:mitochondrial nucleoid"/>
    <property type="evidence" value="ECO:0007669"/>
    <property type="project" value="TreeGrafter"/>
</dbReference>
<sequence>MFRQSIRSFSSTARTNMAKMQLIGTIGSDLTKQTTSSGKPFLKYSIAVNSKSKGEQVASWYNIAVFNEGHINYMESYLGKGAKIFVEADVQNSSYEKQDGSRGYSLMLFQNSFETLRYPKREGEEGEEATA</sequence>
<protein>
    <recommendedName>
        <fullName evidence="2">Single-stranded DNA-binding protein</fullName>
    </recommendedName>
</protein>
<keyword evidence="4" id="KW-1185">Reference proteome</keyword>
<reference evidence="3" key="1">
    <citation type="submission" date="2023-04" db="EMBL/GenBank/DDBJ databases">
        <title>Candida boidinii NBRC 10035.</title>
        <authorList>
            <person name="Ichikawa N."/>
            <person name="Sato H."/>
            <person name="Tonouchi N."/>
        </authorList>
    </citation>
    <scope>NUCLEOTIDE SEQUENCE</scope>
    <source>
        <strain evidence="3">NBRC 10035</strain>
    </source>
</reference>
<evidence type="ECO:0000313" key="4">
    <source>
        <dbReference type="Proteomes" id="UP001165120"/>
    </source>
</evidence>
<evidence type="ECO:0000256" key="2">
    <source>
        <dbReference type="PIRNR" id="PIRNR002070"/>
    </source>
</evidence>
<evidence type="ECO:0000313" key="3">
    <source>
        <dbReference type="EMBL" id="GME71619.1"/>
    </source>
</evidence>
<dbReference type="GO" id="GO:0003697">
    <property type="term" value="F:single-stranded DNA binding"/>
    <property type="evidence" value="ECO:0007669"/>
    <property type="project" value="InterPro"/>
</dbReference>
<dbReference type="OrthoDB" id="1078367at2759"/>
<dbReference type="InterPro" id="IPR000424">
    <property type="entry name" value="Primosome_PriB/ssb"/>
</dbReference>